<keyword evidence="1" id="KW-0812">Transmembrane</keyword>
<dbReference type="EMBL" id="AGXJ01000060">
    <property type="protein sequence ID" value="EIY31297.1"/>
    <property type="molecule type" value="Genomic_DNA"/>
</dbReference>
<dbReference type="HOGENOM" id="CLU_3196034_0_0_10"/>
<proteinExistence type="predicted"/>
<keyword evidence="1" id="KW-0472">Membrane</keyword>
<dbReference type="Proteomes" id="UP000005974">
    <property type="component" value="Unassembled WGS sequence"/>
</dbReference>
<evidence type="ECO:0000256" key="1">
    <source>
        <dbReference type="SAM" id="Phobius"/>
    </source>
</evidence>
<reference evidence="2 3" key="1">
    <citation type="submission" date="2012-02" db="EMBL/GenBank/DDBJ databases">
        <title>The Genome Sequence of Bacteroides dorei CL02T12C06.</title>
        <authorList>
            <consortium name="The Broad Institute Genome Sequencing Platform"/>
            <person name="Earl A."/>
            <person name="Ward D."/>
            <person name="Feldgarden M."/>
            <person name="Gevers D."/>
            <person name="Zitomersky N.L."/>
            <person name="Coyne M.J."/>
            <person name="Comstock L.E."/>
            <person name="Young S.K."/>
            <person name="Zeng Q."/>
            <person name="Gargeya S."/>
            <person name="Fitzgerald M."/>
            <person name="Haas B."/>
            <person name="Abouelleil A."/>
            <person name="Alvarado L."/>
            <person name="Arachchi H.M."/>
            <person name="Berlin A."/>
            <person name="Chapman S.B."/>
            <person name="Gearin G."/>
            <person name="Goldberg J."/>
            <person name="Griggs A."/>
            <person name="Gujja S."/>
            <person name="Hansen M."/>
            <person name="Heiman D."/>
            <person name="Howarth C."/>
            <person name="Larimer J."/>
            <person name="Lui A."/>
            <person name="MacDonald P.J.P."/>
            <person name="McCowen C."/>
            <person name="Montmayeur A."/>
            <person name="Murphy C."/>
            <person name="Neiman D."/>
            <person name="Pearson M."/>
            <person name="Priest M."/>
            <person name="Roberts A."/>
            <person name="Saif S."/>
            <person name="Shea T."/>
            <person name="Sisk P."/>
            <person name="Stolte C."/>
            <person name="Sykes S."/>
            <person name="Wortman J."/>
            <person name="Nusbaum C."/>
            <person name="Birren B."/>
        </authorList>
    </citation>
    <scope>NUCLEOTIDE SEQUENCE [LARGE SCALE GENOMIC DNA]</scope>
    <source>
        <strain evidence="2 3">CL02T12C06</strain>
    </source>
</reference>
<dbReference type="AlphaFoldDB" id="I8W0R6"/>
<organism evidence="2 3">
    <name type="scientific">Phocaeicola dorei CL02T12C06</name>
    <dbReference type="NCBI Taxonomy" id="997876"/>
    <lineage>
        <taxon>Bacteria</taxon>
        <taxon>Pseudomonadati</taxon>
        <taxon>Bacteroidota</taxon>
        <taxon>Bacteroidia</taxon>
        <taxon>Bacteroidales</taxon>
        <taxon>Bacteroidaceae</taxon>
        <taxon>Phocaeicola</taxon>
    </lineage>
</organism>
<feature type="transmembrane region" description="Helical" evidence="1">
    <location>
        <begin position="20"/>
        <end position="37"/>
    </location>
</feature>
<name>I8W0R6_9BACT</name>
<sequence>MIMKYFNKLPKLRVAGSSPVCRSFLFFFTFQFFYLFIEEHGQDGS</sequence>
<keyword evidence="3" id="KW-1185">Reference proteome</keyword>
<evidence type="ECO:0000313" key="2">
    <source>
        <dbReference type="EMBL" id="EIY31297.1"/>
    </source>
</evidence>
<gene>
    <name evidence="2" type="ORF">HMPREF1064_03202</name>
</gene>
<comment type="caution">
    <text evidence="2">The sequence shown here is derived from an EMBL/GenBank/DDBJ whole genome shotgun (WGS) entry which is preliminary data.</text>
</comment>
<protein>
    <submittedName>
        <fullName evidence="2">Uncharacterized protein</fullName>
    </submittedName>
</protein>
<accession>I8W0R6</accession>
<evidence type="ECO:0000313" key="3">
    <source>
        <dbReference type="Proteomes" id="UP000005974"/>
    </source>
</evidence>
<keyword evidence="1" id="KW-1133">Transmembrane helix</keyword>